<accession>A0A1X6NSE6</accession>
<organism evidence="2 3">
    <name type="scientific">Porphyra umbilicalis</name>
    <name type="common">Purple laver</name>
    <name type="synonym">Red alga</name>
    <dbReference type="NCBI Taxonomy" id="2786"/>
    <lineage>
        <taxon>Eukaryota</taxon>
        <taxon>Rhodophyta</taxon>
        <taxon>Bangiophyceae</taxon>
        <taxon>Bangiales</taxon>
        <taxon>Bangiaceae</taxon>
        <taxon>Porphyra</taxon>
    </lineage>
</organism>
<name>A0A1X6NSE6_PORUM</name>
<feature type="region of interest" description="Disordered" evidence="1">
    <location>
        <begin position="34"/>
        <end position="99"/>
    </location>
</feature>
<dbReference type="AlphaFoldDB" id="A0A1X6NSE6"/>
<evidence type="ECO:0000313" key="2">
    <source>
        <dbReference type="EMBL" id="OSX71522.1"/>
    </source>
</evidence>
<protein>
    <submittedName>
        <fullName evidence="2">Uncharacterized protein</fullName>
    </submittedName>
</protein>
<dbReference type="EMBL" id="KV919127">
    <property type="protein sequence ID" value="OSX71522.1"/>
    <property type="molecule type" value="Genomic_DNA"/>
</dbReference>
<dbReference type="Proteomes" id="UP000218209">
    <property type="component" value="Unassembled WGS sequence"/>
</dbReference>
<evidence type="ECO:0000256" key="1">
    <source>
        <dbReference type="SAM" id="MobiDB-lite"/>
    </source>
</evidence>
<sequence length="99" mass="10036">MLVPRTAARVGCHRRGTQATFPLALIPAALRLVGRGNGGRASPRSAKSPPPPAAKPGQPSRRPDPLVHNAAVAPPAPPRSAAEEDGAAVGDTGAGTQRR</sequence>
<gene>
    <name evidence="2" type="ORF">BU14_0524s0005</name>
</gene>
<reference evidence="2 3" key="1">
    <citation type="submission" date="2017-03" db="EMBL/GenBank/DDBJ databases">
        <title>WGS assembly of Porphyra umbilicalis.</title>
        <authorList>
            <person name="Brawley S.H."/>
            <person name="Blouin N.A."/>
            <person name="Ficko-Blean E."/>
            <person name="Wheeler G.L."/>
            <person name="Lohr M."/>
            <person name="Goodson H.V."/>
            <person name="Jenkins J.W."/>
            <person name="Blaby-Haas C.E."/>
            <person name="Helliwell K.E."/>
            <person name="Chan C."/>
            <person name="Marriage T."/>
            <person name="Bhattacharya D."/>
            <person name="Klein A.S."/>
            <person name="Badis Y."/>
            <person name="Brodie J."/>
            <person name="Cao Y."/>
            <person name="Collen J."/>
            <person name="Dittami S.M."/>
            <person name="Gachon C.M."/>
            <person name="Green B.R."/>
            <person name="Karpowicz S."/>
            <person name="Kim J.W."/>
            <person name="Kudahl U."/>
            <person name="Lin S."/>
            <person name="Michel G."/>
            <person name="Mittag M."/>
            <person name="Olson B.J."/>
            <person name="Pangilinan J."/>
            <person name="Peng Y."/>
            <person name="Qiu H."/>
            <person name="Shu S."/>
            <person name="Singer J.T."/>
            <person name="Smith A.G."/>
            <person name="Sprecher B.N."/>
            <person name="Wagner V."/>
            <person name="Wang W."/>
            <person name="Wang Z.-Y."/>
            <person name="Yan J."/>
            <person name="Yarish C."/>
            <person name="Zoeuner-Riek S."/>
            <person name="Zhuang Y."/>
            <person name="Zou Y."/>
            <person name="Lindquist E.A."/>
            <person name="Grimwood J."/>
            <person name="Barry K."/>
            <person name="Rokhsar D.S."/>
            <person name="Schmutz J."/>
            <person name="Stiller J.W."/>
            <person name="Grossman A.R."/>
            <person name="Prochnik S.E."/>
        </authorList>
    </citation>
    <scope>NUCLEOTIDE SEQUENCE [LARGE SCALE GENOMIC DNA]</scope>
    <source>
        <strain evidence="2">4086291</strain>
    </source>
</reference>
<proteinExistence type="predicted"/>
<evidence type="ECO:0000313" key="3">
    <source>
        <dbReference type="Proteomes" id="UP000218209"/>
    </source>
</evidence>
<keyword evidence="3" id="KW-1185">Reference proteome</keyword>
<feature type="compositionally biased region" description="Low complexity" evidence="1">
    <location>
        <begin position="87"/>
        <end position="99"/>
    </location>
</feature>